<dbReference type="InterPro" id="IPR015421">
    <property type="entry name" value="PyrdxlP-dep_Trfase_major"/>
</dbReference>
<evidence type="ECO:0000256" key="3">
    <source>
        <dbReference type="RuleBase" id="RU362118"/>
    </source>
</evidence>
<dbReference type="EMBL" id="MCFL01000001">
    <property type="protein sequence ID" value="ORZ41751.1"/>
    <property type="molecule type" value="Genomic_DNA"/>
</dbReference>
<dbReference type="InterPro" id="IPR015422">
    <property type="entry name" value="PyrdxlP-dep_Trfase_small"/>
</dbReference>
<reference evidence="4 5" key="1">
    <citation type="submission" date="2016-07" db="EMBL/GenBank/DDBJ databases">
        <title>Pervasive Adenine N6-methylation of Active Genes in Fungi.</title>
        <authorList>
            <consortium name="DOE Joint Genome Institute"/>
            <person name="Mondo S.J."/>
            <person name="Dannebaum R.O."/>
            <person name="Kuo R.C."/>
            <person name="Labutti K."/>
            <person name="Haridas S."/>
            <person name="Kuo A."/>
            <person name="Salamov A."/>
            <person name="Ahrendt S.R."/>
            <person name="Lipzen A."/>
            <person name="Sullivan W."/>
            <person name="Andreopoulos W.B."/>
            <person name="Clum A."/>
            <person name="Lindquist E."/>
            <person name="Daum C."/>
            <person name="Ramamoorthy G.K."/>
            <person name="Gryganskyi A."/>
            <person name="Culley D."/>
            <person name="Magnuson J.K."/>
            <person name="James T.Y."/>
            <person name="O'Malley M.A."/>
            <person name="Stajich J.E."/>
            <person name="Spatafora J.W."/>
            <person name="Visel A."/>
            <person name="Grigoriev I.V."/>
        </authorList>
    </citation>
    <scope>NUCLEOTIDE SEQUENCE [LARGE SCALE GENOMIC DNA]</scope>
    <source>
        <strain evidence="4 5">PL171</strain>
    </source>
</reference>
<comment type="caution">
    <text evidence="4">The sequence shown here is derived from an EMBL/GenBank/DDBJ whole genome shotgun (WGS) entry which is preliminary data.</text>
</comment>
<keyword evidence="5" id="KW-1185">Reference proteome</keyword>
<dbReference type="PANTHER" id="PTHR11808">
    <property type="entry name" value="TRANS-SULFURATION ENZYME FAMILY MEMBER"/>
    <property type="match status" value="1"/>
</dbReference>
<dbReference type="GO" id="GO:0019346">
    <property type="term" value="P:transsulfuration"/>
    <property type="evidence" value="ECO:0007669"/>
    <property type="project" value="InterPro"/>
</dbReference>
<organism evidence="4 5">
    <name type="scientific">Catenaria anguillulae PL171</name>
    <dbReference type="NCBI Taxonomy" id="765915"/>
    <lineage>
        <taxon>Eukaryota</taxon>
        <taxon>Fungi</taxon>
        <taxon>Fungi incertae sedis</taxon>
        <taxon>Blastocladiomycota</taxon>
        <taxon>Blastocladiomycetes</taxon>
        <taxon>Blastocladiales</taxon>
        <taxon>Catenariaceae</taxon>
        <taxon>Catenaria</taxon>
    </lineage>
</organism>
<dbReference type="GO" id="GO:0016740">
    <property type="term" value="F:transferase activity"/>
    <property type="evidence" value="ECO:0007669"/>
    <property type="project" value="UniProtKB-KW"/>
</dbReference>
<dbReference type="InterPro" id="IPR000277">
    <property type="entry name" value="Cys/Met-Metab_PyrdxlP-dep_enz"/>
</dbReference>
<accession>A0A1Y2I6W5</accession>
<dbReference type="PANTHER" id="PTHR11808:SF35">
    <property type="entry name" value="CYSTATHIONINE GAMMA-SYNTHASE (AFU_ORTHOLOGUE AFUA_7G01590)"/>
    <property type="match status" value="1"/>
</dbReference>
<dbReference type="GO" id="GO:0016846">
    <property type="term" value="F:carbon-sulfur lyase activity"/>
    <property type="evidence" value="ECO:0007669"/>
    <property type="project" value="TreeGrafter"/>
</dbReference>
<evidence type="ECO:0000256" key="2">
    <source>
        <dbReference type="ARBA" id="ARBA00022898"/>
    </source>
</evidence>
<dbReference type="STRING" id="765915.A0A1Y2I6W5"/>
<dbReference type="AlphaFoldDB" id="A0A1Y2I6W5"/>
<dbReference type="GO" id="GO:0030170">
    <property type="term" value="F:pyridoxal phosphate binding"/>
    <property type="evidence" value="ECO:0007669"/>
    <property type="project" value="InterPro"/>
</dbReference>
<keyword evidence="4" id="KW-0808">Transferase</keyword>
<name>A0A1Y2I6W5_9FUNG</name>
<dbReference type="InterPro" id="IPR015424">
    <property type="entry name" value="PyrdxlP-dep_Trfase"/>
</dbReference>
<comment type="similarity">
    <text evidence="3">Belongs to the trans-sulfuration enzymes family.</text>
</comment>
<comment type="cofactor">
    <cofactor evidence="1 3">
        <name>pyridoxal 5'-phosphate</name>
        <dbReference type="ChEBI" id="CHEBI:597326"/>
    </cofactor>
</comment>
<dbReference type="Pfam" id="PF01053">
    <property type="entry name" value="Cys_Met_Meta_PP"/>
    <property type="match status" value="2"/>
</dbReference>
<dbReference type="SUPFAM" id="SSF53383">
    <property type="entry name" value="PLP-dependent transferases"/>
    <property type="match status" value="1"/>
</dbReference>
<evidence type="ECO:0000256" key="1">
    <source>
        <dbReference type="ARBA" id="ARBA00001933"/>
    </source>
</evidence>
<gene>
    <name evidence="4" type="ORF">BCR44DRAFT_1495168</name>
</gene>
<dbReference type="GO" id="GO:0005737">
    <property type="term" value="C:cytoplasm"/>
    <property type="evidence" value="ECO:0007669"/>
    <property type="project" value="TreeGrafter"/>
</dbReference>
<evidence type="ECO:0000313" key="4">
    <source>
        <dbReference type="EMBL" id="ORZ41751.1"/>
    </source>
</evidence>
<dbReference type="Gene3D" id="3.40.640.10">
    <property type="entry name" value="Type I PLP-dependent aspartate aminotransferase-like (Major domain)"/>
    <property type="match status" value="2"/>
</dbReference>
<dbReference type="Gene3D" id="3.90.1150.10">
    <property type="entry name" value="Aspartate Aminotransferase, domain 1"/>
    <property type="match status" value="1"/>
</dbReference>
<evidence type="ECO:0000313" key="5">
    <source>
        <dbReference type="Proteomes" id="UP000193411"/>
    </source>
</evidence>
<dbReference type="Proteomes" id="UP000193411">
    <property type="component" value="Unassembled WGS sequence"/>
</dbReference>
<dbReference type="OrthoDB" id="3512640at2759"/>
<protein>
    <submittedName>
        <fullName evidence="4">Pyridoxal phosphate-dependent transferase</fullName>
    </submittedName>
</protein>
<dbReference type="PIRSF" id="PIRSF001434">
    <property type="entry name" value="CGS"/>
    <property type="match status" value="1"/>
</dbReference>
<proteinExistence type="inferred from homology"/>
<sequence>MSPHANNNNNKSLSFDSTLIHADGACPADGGNAVAAPLTVSTTFHQRLPQALADAFTELGLGASTANDPTGPAYIYSRSSNPTLTRVETILGAAEGAYPGSPGPAHAVCYASGLAALNAALHYYKPRRVYSWAGYHGSLQAVRNYFELTSNQTAANNRGNPIAIQSVSDLPHAGTGAGGLTSDDLILVEYPTNPYGQLPDLLPCANPWYFGGHSDLLAGILVTRDSQLAAQLRFKRTTAGAVPGNLELWLLARSLRTLSVRAKHQAATAQRLVEWLTQVQLGNVDGLQGSVTKVWSAKLPSGCFSPLFSVELKSRTAAQALPHLLDLAKPATSLGGVETLVEWRAQHDPVIEPALVRVSVGLEDADDLIDDWKRALVLADQVCEKVDAKK</sequence>
<keyword evidence="2 3" id="KW-0663">Pyridoxal phosphate</keyword>